<dbReference type="Gene3D" id="2.60.40.180">
    <property type="entry name" value="Transthyretin/hydroxyisourate hydrolase domain"/>
    <property type="match status" value="1"/>
</dbReference>
<dbReference type="Pfam" id="PF00576">
    <property type="entry name" value="Transthyretin"/>
    <property type="match status" value="1"/>
</dbReference>
<dbReference type="EC" id="3.5.2.17" evidence="7"/>
<evidence type="ECO:0000256" key="4">
    <source>
        <dbReference type="ARBA" id="ARBA00011881"/>
    </source>
</evidence>
<dbReference type="InterPro" id="IPR023418">
    <property type="entry name" value="Thyroxine_BS"/>
</dbReference>
<evidence type="ECO:0000256" key="6">
    <source>
        <dbReference type="ARBA" id="ARBA00022801"/>
    </source>
</evidence>
<dbReference type="GO" id="GO:0033971">
    <property type="term" value="F:hydroxyisourate hydrolase activity"/>
    <property type="evidence" value="ECO:0007669"/>
    <property type="project" value="UniProtKB-EC"/>
</dbReference>
<dbReference type="Proteomes" id="UP001082899">
    <property type="component" value="Unassembled WGS sequence"/>
</dbReference>
<organism evidence="9 10">
    <name type="scientific">Robbsia betulipollinis</name>
    <dbReference type="NCBI Taxonomy" id="2981849"/>
    <lineage>
        <taxon>Bacteria</taxon>
        <taxon>Pseudomonadati</taxon>
        <taxon>Pseudomonadota</taxon>
        <taxon>Betaproteobacteria</taxon>
        <taxon>Burkholderiales</taxon>
        <taxon>Burkholderiaceae</taxon>
        <taxon>Robbsia</taxon>
    </lineage>
</organism>
<dbReference type="InterPro" id="IPR014306">
    <property type="entry name" value="Hydroxyisourate_hydrolase"/>
</dbReference>
<dbReference type="InterPro" id="IPR023419">
    <property type="entry name" value="Transthyretin_CS"/>
</dbReference>
<dbReference type="CDD" id="cd05822">
    <property type="entry name" value="TLP_HIUase"/>
    <property type="match status" value="1"/>
</dbReference>
<evidence type="ECO:0000256" key="5">
    <source>
        <dbReference type="ARBA" id="ARBA00022631"/>
    </source>
</evidence>
<dbReference type="PROSITE" id="PS00769">
    <property type="entry name" value="TRANSTHYRETIN_2"/>
    <property type="match status" value="1"/>
</dbReference>
<dbReference type="PROSITE" id="PS00768">
    <property type="entry name" value="TRANSTHYRETIN_1"/>
    <property type="match status" value="1"/>
</dbReference>
<keyword evidence="10" id="KW-1185">Reference proteome</keyword>
<comment type="caution">
    <text evidence="9">The sequence shown here is derived from an EMBL/GenBank/DDBJ whole genome shotgun (WGS) entry which is preliminary data.</text>
</comment>
<feature type="domain" description="Transthyretin/hydroxyisourate hydrolase" evidence="8">
    <location>
        <begin position="7"/>
        <end position="139"/>
    </location>
</feature>
<dbReference type="PANTHER" id="PTHR10395:SF7">
    <property type="entry name" value="5-HYDROXYISOURATE HYDROLASE"/>
    <property type="match status" value="1"/>
</dbReference>
<evidence type="ECO:0000313" key="10">
    <source>
        <dbReference type="Proteomes" id="UP001082899"/>
    </source>
</evidence>
<evidence type="ECO:0000313" key="9">
    <source>
        <dbReference type="EMBL" id="MCY0385763.1"/>
    </source>
</evidence>
<evidence type="ECO:0000259" key="8">
    <source>
        <dbReference type="Pfam" id="PF00576"/>
    </source>
</evidence>
<dbReference type="InterPro" id="IPR036817">
    <property type="entry name" value="Transthyretin/HIU_hydrolase_sf"/>
</dbReference>
<comment type="similarity">
    <text evidence="3 7">Belongs to the transthyretin family. 5-hydroxyisourate hydrolase subfamily.</text>
</comment>
<evidence type="ECO:0000256" key="2">
    <source>
        <dbReference type="ARBA" id="ARBA00002704"/>
    </source>
</evidence>
<evidence type="ECO:0000256" key="7">
    <source>
        <dbReference type="RuleBase" id="RU361270"/>
    </source>
</evidence>
<reference evidence="9" key="1">
    <citation type="submission" date="2022-11" db="EMBL/GenBank/DDBJ databases">
        <title>Robbsia betulipollinis sp. nov., isolated from pollen of birch (Betula pendula).</title>
        <authorList>
            <person name="Shi H."/>
            <person name="Ambika Manirajan B."/>
            <person name="Ratering S."/>
            <person name="Geissler-Plaum R."/>
            <person name="Schnell S."/>
        </authorList>
    </citation>
    <scope>NUCLEOTIDE SEQUENCE</scope>
    <source>
        <strain evidence="9">Bb-Pol-6</strain>
    </source>
</reference>
<keyword evidence="6 7" id="KW-0378">Hydrolase</keyword>
<dbReference type="EMBL" id="JAPMXC010000001">
    <property type="protein sequence ID" value="MCY0385763.1"/>
    <property type="molecule type" value="Genomic_DNA"/>
</dbReference>
<comment type="subunit">
    <text evidence="4 7">Homotetramer.</text>
</comment>
<name>A0ABT3ZGW2_9BURK</name>
<dbReference type="PANTHER" id="PTHR10395">
    <property type="entry name" value="URICASE AND TRANSTHYRETIN-RELATED"/>
    <property type="match status" value="1"/>
</dbReference>
<accession>A0ABT3ZGW2</accession>
<gene>
    <name evidence="9" type="primary">uraH</name>
    <name evidence="9" type="ORF">OVY01_00605</name>
</gene>
<dbReference type="RefSeq" id="WP_267844883.1">
    <property type="nucleotide sequence ID" value="NZ_JAPMXC010000001.1"/>
</dbReference>
<comment type="function">
    <text evidence="2">Catalyzes the hydrolysis of 5-hydroxyisourate (HIU) to 2-oxo-4-hydroxy-4-carboxy-5-ureidoimidazoline (OHCU).</text>
</comment>
<protein>
    <recommendedName>
        <fullName evidence="7">5-hydroxyisourate hydrolase</fullName>
        <shortName evidence="7">HIU hydrolase</shortName>
        <shortName evidence="7">HIUHase</shortName>
        <ecNumber evidence="7">3.5.2.17</ecNumber>
    </recommendedName>
</protein>
<dbReference type="InterPro" id="IPR023416">
    <property type="entry name" value="Transthyretin/HIU_hydrolase_d"/>
</dbReference>
<dbReference type="NCBIfam" id="TIGR02962">
    <property type="entry name" value="hdxy_isourate"/>
    <property type="match status" value="1"/>
</dbReference>
<keyword evidence="5 7" id="KW-0659">Purine metabolism</keyword>
<dbReference type="SUPFAM" id="SSF49472">
    <property type="entry name" value="Transthyretin (synonym: prealbumin)"/>
    <property type="match status" value="1"/>
</dbReference>
<sequence length="140" mass="15146">MTTKGRLTTHVLDTAHGRPGADIRIDLYLLEAPVAMPSADAPAESATAPAFTAPALRRLASMRTNDDGRCDRPLLEGPLPPGTYELHFAVGEYFARCGGALAEPRFLDTVVLRFGIADAHAHYHVPLLVSPWSYSTYRGS</sequence>
<evidence type="ECO:0000256" key="3">
    <source>
        <dbReference type="ARBA" id="ARBA00009850"/>
    </source>
</evidence>
<evidence type="ECO:0000256" key="1">
    <source>
        <dbReference type="ARBA" id="ARBA00001043"/>
    </source>
</evidence>
<proteinExistence type="inferred from homology"/>
<comment type="catalytic activity">
    <reaction evidence="1 7">
        <text>5-hydroxyisourate + H2O = 5-hydroxy-2-oxo-4-ureido-2,5-dihydro-1H-imidazole-5-carboxylate + H(+)</text>
        <dbReference type="Rhea" id="RHEA:23736"/>
        <dbReference type="ChEBI" id="CHEBI:15377"/>
        <dbReference type="ChEBI" id="CHEBI:15378"/>
        <dbReference type="ChEBI" id="CHEBI:18072"/>
        <dbReference type="ChEBI" id="CHEBI:58639"/>
        <dbReference type="EC" id="3.5.2.17"/>
    </reaction>
</comment>